<reference evidence="2" key="2">
    <citation type="submission" date="2020-08" db="EMBL/GenBank/DDBJ databases">
        <authorList>
            <person name="Lai Q."/>
        </authorList>
    </citation>
    <scope>NUCLEOTIDE SEQUENCE</scope>
    <source>
        <strain evidence="2">S27-2</strain>
    </source>
</reference>
<dbReference type="NCBIfam" id="TIGR00229">
    <property type="entry name" value="sensory_box"/>
    <property type="match status" value="1"/>
</dbReference>
<evidence type="ECO:0000313" key="2">
    <source>
        <dbReference type="EMBL" id="MBC3766451.1"/>
    </source>
</evidence>
<dbReference type="RefSeq" id="WP_186506969.1">
    <property type="nucleotide sequence ID" value="NZ_JACNEP010000007.1"/>
</dbReference>
<dbReference type="Gene3D" id="3.30.450.20">
    <property type="entry name" value="PAS domain"/>
    <property type="match status" value="1"/>
</dbReference>
<dbReference type="EMBL" id="JACNEP010000007">
    <property type="protein sequence ID" value="MBC3766451.1"/>
    <property type="molecule type" value="Genomic_DNA"/>
</dbReference>
<dbReference type="AlphaFoldDB" id="A0A8J6IVP8"/>
<gene>
    <name evidence="2" type="ORF">H8B19_11230</name>
</gene>
<reference evidence="2" key="1">
    <citation type="journal article" date="2018" name="Int. J. Syst. Evol. Microbiol.">
        <title>Neptunicella marina gen. nov., sp. nov., isolated from surface seawater.</title>
        <authorList>
            <person name="Liu X."/>
            <person name="Lai Q."/>
            <person name="Du Y."/>
            <person name="Zhang X."/>
            <person name="Liu Z."/>
            <person name="Sun F."/>
            <person name="Shao Z."/>
        </authorList>
    </citation>
    <scope>NUCLEOTIDE SEQUENCE</scope>
    <source>
        <strain evidence="2">S27-2</strain>
    </source>
</reference>
<dbReference type="InterPro" id="IPR013656">
    <property type="entry name" value="PAS_4"/>
</dbReference>
<feature type="domain" description="PAS" evidence="1">
    <location>
        <begin position="11"/>
        <end position="77"/>
    </location>
</feature>
<keyword evidence="3" id="KW-1185">Reference proteome</keyword>
<dbReference type="Proteomes" id="UP000601768">
    <property type="component" value="Unassembled WGS sequence"/>
</dbReference>
<evidence type="ECO:0000259" key="1">
    <source>
        <dbReference type="SMART" id="SM00091"/>
    </source>
</evidence>
<comment type="caution">
    <text evidence="2">The sequence shown here is derived from an EMBL/GenBank/DDBJ whole genome shotgun (WGS) entry which is preliminary data.</text>
</comment>
<dbReference type="Pfam" id="PF08448">
    <property type="entry name" value="PAS_4"/>
    <property type="match status" value="1"/>
</dbReference>
<protein>
    <submittedName>
        <fullName evidence="2">PAS domain-containing protein</fullName>
    </submittedName>
</protein>
<proteinExistence type="predicted"/>
<sequence length="160" mass="18868">MSDHTELTEFHWMMDMLQTVDVGLVVLDKDYNIKLWNGFMESHSGMLPSEVRDKSLFELFPDIDCNWFTQKARQVFELKNRAFMIWEQRPYLFRFPNYRPITGSEDYMYQNITLSPLKSTTGTVDHICMMVYDMTDVAASKKLLEITQVTLGEINERESV</sequence>
<dbReference type="SUPFAM" id="SSF55785">
    <property type="entry name" value="PYP-like sensor domain (PAS domain)"/>
    <property type="match status" value="1"/>
</dbReference>
<organism evidence="2 3">
    <name type="scientific">Neptunicella marina</name>
    <dbReference type="NCBI Taxonomy" id="2125989"/>
    <lineage>
        <taxon>Bacteria</taxon>
        <taxon>Pseudomonadati</taxon>
        <taxon>Pseudomonadota</taxon>
        <taxon>Gammaproteobacteria</taxon>
        <taxon>Alteromonadales</taxon>
        <taxon>Alteromonadaceae</taxon>
        <taxon>Neptunicella</taxon>
    </lineage>
</organism>
<dbReference type="SMART" id="SM00091">
    <property type="entry name" value="PAS"/>
    <property type="match status" value="1"/>
</dbReference>
<accession>A0A8J6IVP8</accession>
<name>A0A8J6IVP8_9ALTE</name>
<dbReference type="CDD" id="cd00130">
    <property type="entry name" value="PAS"/>
    <property type="match status" value="1"/>
</dbReference>
<dbReference type="InterPro" id="IPR035965">
    <property type="entry name" value="PAS-like_dom_sf"/>
</dbReference>
<evidence type="ECO:0000313" key="3">
    <source>
        <dbReference type="Proteomes" id="UP000601768"/>
    </source>
</evidence>
<dbReference type="InterPro" id="IPR000014">
    <property type="entry name" value="PAS"/>
</dbReference>